<feature type="binding site" evidence="9">
    <location>
        <position position="124"/>
    </location>
    <ligand>
        <name>ATP</name>
        <dbReference type="ChEBI" id="CHEBI:30616"/>
    </ligand>
</feature>
<organism evidence="11 12">
    <name type="scientific">Amygdalobacter nucleatus</name>
    <dbReference type="NCBI Taxonomy" id="3029274"/>
    <lineage>
        <taxon>Bacteria</taxon>
        <taxon>Bacillati</taxon>
        <taxon>Bacillota</taxon>
        <taxon>Clostridia</taxon>
        <taxon>Eubacteriales</taxon>
        <taxon>Oscillospiraceae</taxon>
        <taxon>Amygdalobacter</taxon>
    </lineage>
</organism>
<feature type="binding site" evidence="9">
    <location>
        <position position="128"/>
    </location>
    <ligand>
        <name>ATP</name>
        <dbReference type="ChEBI" id="CHEBI:30616"/>
    </ligand>
</feature>
<dbReference type="InterPro" id="IPR041445">
    <property type="entry name" value="AAA_lid_4"/>
</dbReference>
<comment type="domain">
    <text evidence="9">Has 3 domains, the large (RuvB-L) and small ATPase (RuvB-S) domains and the C-terminal head (RuvB-H) domain. The head domain binds DNA, while the ATPase domains jointly bind ATP, ADP or are empty depending on the state of the subunit in the translocation cycle. During a single DNA translocation step the structure of each domain remains the same, but their relative positions change.</text>
</comment>
<keyword evidence="5 9" id="KW-0067">ATP-binding</keyword>
<feature type="binding site" evidence="9">
    <location>
        <begin position="190"/>
        <end position="192"/>
    </location>
    <ligand>
        <name>ATP</name>
        <dbReference type="ChEBI" id="CHEBI:30616"/>
    </ligand>
</feature>
<dbReference type="PATRIC" id="fig|1497955.3.peg.990"/>
<dbReference type="SUPFAM" id="SSF52540">
    <property type="entry name" value="P-loop containing nucleoside triphosphate hydrolases"/>
    <property type="match status" value="1"/>
</dbReference>
<dbReference type="Pfam" id="PF05491">
    <property type="entry name" value="WHD_RuvB"/>
    <property type="match status" value="1"/>
</dbReference>
<feature type="binding site" evidence="9">
    <location>
        <position position="280"/>
    </location>
    <ligand>
        <name>ATP</name>
        <dbReference type="ChEBI" id="CHEBI:30616"/>
    </ligand>
</feature>
<evidence type="ECO:0000256" key="9">
    <source>
        <dbReference type="HAMAP-Rule" id="MF_00016"/>
    </source>
</evidence>
<dbReference type="GO" id="GO:0000400">
    <property type="term" value="F:four-way junction DNA binding"/>
    <property type="evidence" value="ECO:0007669"/>
    <property type="project" value="UniProtKB-UniRule"/>
</dbReference>
<dbReference type="InterPro" id="IPR008824">
    <property type="entry name" value="RuvB-like_N"/>
</dbReference>
<dbReference type="Pfam" id="PF17864">
    <property type="entry name" value="AAA_lid_4"/>
    <property type="match status" value="1"/>
</dbReference>
<evidence type="ECO:0000259" key="10">
    <source>
        <dbReference type="SMART" id="SM00382"/>
    </source>
</evidence>
<feature type="binding site" evidence="9">
    <location>
        <position position="127"/>
    </location>
    <ligand>
        <name>ATP</name>
        <dbReference type="ChEBI" id="CHEBI:30616"/>
    </ligand>
</feature>
<dbReference type="RefSeq" id="WP_082714351.1">
    <property type="nucleotide sequence ID" value="NZ_JARFNM010000001.1"/>
</dbReference>
<feature type="binding site" evidence="9">
    <location>
        <position position="129"/>
    </location>
    <ligand>
        <name>ATP</name>
        <dbReference type="ChEBI" id="CHEBI:30616"/>
    </ligand>
</feature>
<dbReference type="InterPro" id="IPR008823">
    <property type="entry name" value="RuvB_wg_C"/>
</dbReference>
<dbReference type="Proteomes" id="UP000070080">
    <property type="component" value="Unassembled WGS sequence"/>
</dbReference>
<feature type="binding site" evidence="9">
    <location>
        <position position="377"/>
    </location>
    <ligand>
        <name>DNA</name>
        <dbReference type="ChEBI" id="CHEBI:16991"/>
    </ligand>
</feature>
<feature type="binding site" evidence="9">
    <location>
        <position position="83"/>
    </location>
    <ligand>
        <name>ATP</name>
        <dbReference type="ChEBI" id="CHEBI:30616"/>
    </ligand>
</feature>
<keyword evidence="6 9" id="KW-0238">DNA-binding</keyword>
<keyword evidence="11" id="KW-0347">Helicase</keyword>
<name>A0A133YAH0_9FIRM</name>
<proteinExistence type="inferred from homology"/>
<feature type="domain" description="AAA+ ATPase" evidence="10">
    <location>
        <begin position="113"/>
        <end position="244"/>
    </location>
</feature>
<dbReference type="CDD" id="cd00009">
    <property type="entry name" value="AAA"/>
    <property type="match status" value="1"/>
</dbReference>
<comment type="caution">
    <text evidence="9">Lacks conserved residue(s) required for the propagation of feature annotation.</text>
</comment>
<dbReference type="PANTHER" id="PTHR42848:SF1">
    <property type="entry name" value="HOLLIDAY JUNCTION BRANCH MIGRATION COMPLEX SUBUNIT RUVB"/>
    <property type="match status" value="1"/>
</dbReference>
<feature type="binding site" evidence="9">
    <location>
        <position position="372"/>
    </location>
    <ligand>
        <name>DNA</name>
        <dbReference type="ChEBI" id="CHEBI:16991"/>
    </ligand>
</feature>
<evidence type="ECO:0000256" key="4">
    <source>
        <dbReference type="ARBA" id="ARBA00022801"/>
    </source>
</evidence>
<feature type="region of interest" description="Large ATPase domain (RuvB-L)" evidence="9">
    <location>
        <begin position="63"/>
        <end position="243"/>
    </location>
</feature>
<dbReference type="AlphaFoldDB" id="A0A133YAH0"/>
<dbReference type="GO" id="GO:0009378">
    <property type="term" value="F:four-way junction helicase activity"/>
    <property type="evidence" value="ECO:0007669"/>
    <property type="project" value="InterPro"/>
</dbReference>
<dbReference type="GO" id="GO:0016887">
    <property type="term" value="F:ATP hydrolysis activity"/>
    <property type="evidence" value="ECO:0007669"/>
    <property type="project" value="RHEA"/>
</dbReference>
<dbReference type="GO" id="GO:0006281">
    <property type="term" value="P:DNA repair"/>
    <property type="evidence" value="ECO:0007669"/>
    <property type="project" value="UniProtKB-UniRule"/>
</dbReference>
<dbReference type="NCBIfam" id="NF000868">
    <property type="entry name" value="PRK00080.1"/>
    <property type="match status" value="1"/>
</dbReference>
<keyword evidence="8 9" id="KW-0234">DNA repair</keyword>
<keyword evidence="1 9" id="KW-0963">Cytoplasm</keyword>
<evidence type="ECO:0000313" key="11">
    <source>
        <dbReference type="EMBL" id="KXB40208.1"/>
    </source>
</evidence>
<dbReference type="InterPro" id="IPR004605">
    <property type="entry name" value="DNA_helicase_Holl-junc_RuvB"/>
</dbReference>
<dbReference type="GO" id="GO:0005524">
    <property type="term" value="F:ATP binding"/>
    <property type="evidence" value="ECO:0007669"/>
    <property type="project" value="UniProtKB-UniRule"/>
</dbReference>
<keyword evidence="3 9" id="KW-0227">DNA damage</keyword>
<feature type="binding site" evidence="9">
    <location>
        <position position="233"/>
    </location>
    <ligand>
        <name>ATP</name>
        <dbReference type="ChEBI" id="CHEBI:30616"/>
    </ligand>
</feature>
<feature type="binding site" evidence="9">
    <location>
        <position position="243"/>
    </location>
    <ligand>
        <name>ATP</name>
        <dbReference type="ChEBI" id="CHEBI:30616"/>
    </ligand>
</feature>
<dbReference type="Pfam" id="PF05496">
    <property type="entry name" value="RuvB_N"/>
    <property type="match status" value="1"/>
</dbReference>
<dbReference type="InterPro" id="IPR003593">
    <property type="entry name" value="AAA+_ATPase"/>
</dbReference>
<accession>A0A133YAH0</accession>
<keyword evidence="4 9" id="KW-0378">Hydrolase</keyword>
<dbReference type="SMART" id="SM00382">
    <property type="entry name" value="AAA"/>
    <property type="match status" value="1"/>
</dbReference>
<dbReference type="InterPro" id="IPR027417">
    <property type="entry name" value="P-loop_NTPase"/>
</dbReference>
<evidence type="ECO:0000313" key="12">
    <source>
        <dbReference type="Proteomes" id="UP000070080"/>
    </source>
</evidence>
<evidence type="ECO:0000256" key="2">
    <source>
        <dbReference type="ARBA" id="ARBA00022741"/>
    </source>
</evidence>
<evidence type="ECO:0000256" key="6">
    <source>
        <dbReference type="ARBA" id="ARBA00023125"/>
    </source>
</evidence>
<comment type="caution">
    <text evidence="11">The sequence shown here is derived from an EMBL/GenBank/DDBJ whole genome shotgun (WGS) entry which is preliminary data.</text>
</comment>
<dbReference type="Gene3D" id="1.10.10.10">
    <property type="entry name" value="Winged helix-like DNA-binding domain superfamily/Winged helix DNA-binding domain"/>
    <property type="match status" value="1"/>
</dbReference>
<dbReference type="OrthoDB" id="9804478at2"/>
<dbReference type="InterPro" id="IPR036388">
    <property type="entry name" value="WH-like_DNA-bd_sf"/>
</dbReference>
<keyword evidence="2 9" id="KW-0547">Nucleotide-binding</keyword>
<feature type="region of interest" description="Small ATPAse domain (RuvB-S)" evidence="9">
    <location>
        <begin position="244"/>
        <end position="314"/>
    </location>
</feature>
<keyword evidence="7 9" id="KW-0233">DNA recombination</keyword>
<feature type="binding site" evidence="9">
    <location>
        <position position="128"/>
    </location>
    <ligand>
        <name>Mg(2+)</name>
        <dbReference type="ChEBI" id="CHEBI:18420"/>
    </ligand>
</feature>
<dbReference type="STRING" id="1497955.HMPREF1872_01020"/>
<evidence type="ECO:0000256" key="1">
    <source>
        <dbReference type="ARBA" id="ARBA00022490"/>
    </source>
</evidence>
<feature type="binding site" evidence="9">
    <location>
        <position position="82"/>
    </location>
    <ligand>
        <name>ATP</name>
        <dbReference type="ChEBI" id="CHEBI:30616"/>
    </ligand>
</feature>
<dbReference type="HAMAP" id="MF_00016">
    <property type="entry name" value="DNA_HJ_migration_RuvB"/>
    <property type="match status" value="1"/>
</dbReference>
<evidence type="ECO:0000256" key="8">
    <source>
        <dbReference type="ARBA" id="ARBA00023204"/>
    </source>
</evidence>
<dbReference type="Gene3D" id="3.40.50.300">
    <property type="entry name" value="P-loop containing nucleotide triphosphate hydrolases"/>
    <property type="match status" value="1"/>
</dbReference>
<feature type="region of interest" description="Head domain (RuvB-H)" evidence="9">
    <location>
        <begin position="317"/>
        <end position="416"/>
    </location>
</feature>
<comment type="function">
    <text evidence="9">The RuvA-RuvB-RuvC complex processes Holliday junction (HJ) DNA during genetic recombination and DNA repair, while the RuvA-RuvB complex plays an important role in the rescue of blocked DNA replication forks via replication fork reversal (RFR). RuvA specifically binds to HJ cruciform DNA, conferring on it an open structure. The RuvB hexamer acts as an ATP-dependent pump, pulling dsDNA into and through the RuvAB complex. RuvB forms 2 homohexamers on either side of HJ DNA bound by 1 or 2 RuvA tetramers; 4 subunits per hexamer contact DNA at a time. Coordinated motions by a converter formed by DNA-disengaged RuvB subunits stimulates ATP hydrolysis and nucleotide exchange. Immobilization of the converter enables RuvB to convert the ATP-contained energy into a lever motion, pulling 2 nucleotides of DNA out of the RuvA tetramer per ATP hydrolyzed, thus driving DNA branch migration. The RuvB motors rotate together with the DNA substrate, which together with the progressing nucleotide cycle form the mechanistic basis for DNA recombination by continuous HJ branch migration. Branch migration allows RuvC to scan DNA until it finds its consensus sequence, where it cleaves and resolves cruciform DNA.</text>
</comment>
<evidence type="ECO:0000256" key="5">
    <source>
        <dbReference type="ARBA" id="ARBA00022840"/>
    </source>
</evidence>
<reference evidence="12" key="1">
    <citation type="submission" date="2016-01" db="EMBL/GenBank/DDBJ databases">
        <authorList>
            <person name="Mitreva M."/>
            <person name="Pepin K.H."/>
            <person name="Mihindukulasuriya K.A."/>
            <person name="Fulton R."/>
            <person name="Fronick C."/>
            <person name="O'Laughlin M."/>
            <person name="Miner T."/>
            <person name="Herter B."/>
            <person name="Rosa B.A."/>
            <person name="Cordes M."/>
            <person name="Tomlinson C."/>
            <person name="Wollam A."/>
            <person name="Palsikar V.B."/>
            <person name="Mardis E.R."/>
            <person name="Wilson R.K."/>
        </authorList>
    </citation>
    <scope>NUCLEOTIDE SEQUENCE [LARGE SCALE GENOMIC DNA]</scope>
    <source>
        <strain evidence="12">KA00274</strain>
    </source>
</reference>
<dbReference type="InterPro" id="IPR036390">
    <property type="entry name" value="WH_DNA-bd_sf"/>
</dbReference>
<comment type="catalytic activity">
    <reaction evidence="9">
        <text>ATP + H2O = ADP + phosphate + H(+)</text>
        <dbReference type="Rhea" id="RHEA:13065"/>
        <dbReference type="ChEBI" id="CHEBI:15377"/>
        <dbReference type="ChEBI" id="CHEBI:15378"/>
        <dbReference type="ChEBI" id="CHEBI:30616"/>
        <dbReference type="ChEBI" id="CHEBI:43474"/>
        <dbReference type="ChEBI" id="CHEBI:456216"/>
    </reaction>
</comment>
<evidence type="ECO:0000256" key="3">
    <source>
        <dbReference type="ARBA" id="ARBA00022763"/>
    </source>
</evidence>
<dbReference type="EMBL" id="LSCV01000031">
    <property type="protein sequence ID" value="KXB40208.1"/>
    <property type="molecule type" value="Genomic_DNA"/>
</dbReference>
<dbReference type="NCBIfam" id="TIGR00635">
    <property type="entry name" value="ruvB"/>
    <property type="match status" value="1"/>
</dbReference>
<dbReference type="Gene3D" id="1.10.8.60">
    <property type="match status" value="1"/>
</dbReference>
<dbReference type="GO" id="GO:0006310">
    <property type="term" value="P:DNA recombination"/>
    <property type="evidence" value="ECO:0007669"/>
    <property type="project" value="UniProtKB-UniRule"/>
</dbReference>
<dbReference type="GO" id="GO:0005737">
    <property type="term" value="C:cytoplasm"/>
    <property type="evidence" value="ECO:0007669"/>
    <property type="project" value="UniProtKB-SubCell"/>
</dbReference>
<dbReference type="PANTHER" id="PTHR42848">
    <property type="match status" value="1"/>
</dbReference>
<comment type="subcellular location">
    <subcellularLocation>
        <location evidence="9">Cytoplasm</location>
    </subcellularLocation>
</comment>
<dbReference type="SUPFAM" id="SSF46785">
    <property type="entry name" value="Winged helix' DNA-binding domain"/>
    <property type="match status" value="1"/>
</dbReference>
<sequence>MAKNPEIEGNYDLPDALPDLIQSSYLKQSKRESKQLKQPKQAVPELIETNYKIEETSQFSADDESQLVSRCKQYTDKDENQLRPLTWEAYCGQNKLKEKLQIYIQAAKERHECLDHVLLYGPPGLGKTTLAGIIAHEMQANLRITSGPALEKAGDLAALLTSLKEGDILFIDEIHRLSRQVEEVLYPAIEDFSLDVIIGKGPGARSIRLDLPKFTLIGATTRAGLLSSPLRDRFGVIEQLQLYNEADLAQIIERACRILHLEINEAGQHDIARRSRGTPRIALRLLRRVRDFAQIKGNGLITAEIADYALDKLEIDKLGLDASDRKLLNVLATNYDGGPCGLETLAAALNEDASTLEDVNEPYLMQIGFLAKTARGRVLTTGAWQYLRLTPGTNKTDTNSRATIKQLDWLEIEKDA</sequence>
<dbReference type="EC" id="3.6.4.-" evidence="9"/>
<protein>
    <recommendedName>
        <fullName evidence="9">Holliday junction branch migration complex subunit RuvB</fullName>
        <ecNumber evidence="9">3.6.4.-</ecNumber>
    </recommendedName>
</protein>
<comment type="similarity">
    <text evidence="9">Belongs to the RuvB family.</text>
</comment>
<comment type="subunit">
    <text evidence="9">Homohexamer. Forms an RuvA(8)-RuvB(12)-Holliday junction (HJ) complex. HJ DNA is sandwiched between 2 RuvA tetramers; dsDNA enters through RuvA and exits via RuvB. An RuvB hexamer assembles on each DNA strand where it exits the tetramer. Each RuvB hexamer is contacted by two RuvA subunits (via domain III) on 2 adjacent RuvB subunits; this complex drives branch migration. In the full resolvosome a probable DNA-RuvA(4)-RuvB(12)-RuvC(2) complex forms which resolves the HJ.</text>
</comment>
<evidence type="ECO:0000256" key="7">
    <source>
        <dbReference type="ARBA" id="ARBA00023172"/>
    </source>
</evidence>
<dbReference type="GO" id="GO:0048476">
    <property type="term" value="C:Holliday junction resolvase complex"/>
    <property type="evidence" value="ECO:0007669"/>
    <property type="project" value="UniProtKB-UniRule"/>
</dbReference>
<gene>
    <name evidence="9" type="primary">ruvB</name>
    <name evidence="11" type="ORF">HMPREF1872_01020</name>
</gene>
<keyword evidence="12" id="KW-1185">Reference proteome</keyword>